<comment type="caution">
    <text evidence="2">The sequence shown here is derived from an EMBL/GenBank/DDBJ whole genome shotgun (WGS) entry which is preliminary data.</text>
</comment>
<dbReference type="EMBL" id="JBHLUU010000107">
    <property type="protein sequence ID" value="MFC0476567.1"/>
    <property type="molecule type" value="Genomic_DNA"/>
</dbReference>
<accession>A0ABV6KU80</accession>
<dbReference type="SUPFAM" id="SSF54427">
    <property type="entry name" value="NTF2-like"/>
    <property type="match status" value="1"/>
</dbReference>
<dbReference type="RefSeq" id="WP_377058516.1">
    <property type="nucleotide sequence ID" value="NZ_JBHLUU010000107.1"/>
</dbReference>
<dbReference type="CDD" id="cd00531">
    <property type="entry name" value="NTF2_like"/>
    <property type="match status" value="1"/>
</dbReference>
<dbReference type="InterPro" id="IPR037401">
    <property type="entry name" value="SnoaL-like"/>
</dbReference>
<organism evidence="2 3">
    <name type="scientific">Robertmurraya beringensis</name>
    <dbReference type="NCBI Taxonomy" id="641660"/>
    <lineage>
        <taxon>Bacteria</taxon>
        <taxon>Bacillati</taxon>
        <taxon>Bacillota</taxon>
        <taxon>Bacilli</taxon>
        <taxon>Bacillales</taxon>
        <taxon>Bacillaceae</taxon>
        <taxon>Robertmurraya</taxon>
    </lineage>
</organism>
<protein>
    <submittedName>
        <fullName evidence="2">Nuclear transport factor 2 family protein</fullName>
    </submittedName>
</protein>
<dbReference type="Pfam" id="PF12680">
    <property type="entry name" value="SnoaL_2"/>
    <property type="match status" value="1"/>
</dbReference>
<keyword evidence="3" id="KW-1185">Reference proteome</keyword>
<dbReference type="InterPro" id="IPR032710">
    <property type="entry name" value="NTF2-like_dom_sf"/>
</dbReference>
<dbReference type="PIRSF" id="PIRSF030561">
    <property type="entry name" value="UCP030561"/>
    <property type="match status" value="1"/>
</dbReference>
<reference evidence="2 3" key="1">
    <citation type="submission" date="2024-09" db="EMBL/GenBank/DDBJ databases">
        <authorList>
            <person name="Sun Q."/>
            <person name="Mori K."/>
        </authorList>
    </citation>
    <scope>NUCLEOTIDE SEQUENCE [LARGE SCALE GENOMIC DNA]</scope>
    <source>
        <strain evidence="2 3">CGMCC 1.9126</strain>
    </source>
</reference>
<name>A0ABV6KU80_9BACI</name>
<evidence type="ECO:0000313" key="2">
    <source>
        <dbReference type="EMBL" id="MFC0476567.1"/>
    </source>
</evidence>
<dbReference type="InterPro" id="IPR008317">
    <property type="entry name" value="UCP030561"/>
</dbReference>
<proteinExistence type="predicted"/>
<dbReference type="Gene3D" id="3.10.450.50">
    <property type="match status" value="1"/>
</dbReference>
<feature type="domain" description="SnoaL-like" evidence="1">
    <location>
        <begin position="7"/>
        <end position="103"/>
    </location>
</feature>
<gene>
    <name evidence="2" type="ORF">ACFFHF_15260</name>
</gene>
<sequence>MSIENIVQQQIQFYNAGDIEGFASTYADDIIVYTFPDNTVTLSGKEALIERYTETFKKNMHAEIKNRSIVGNKVIDWEFATNGLTGETVSLMAIYEVNNNLISKVWFIRE</sequence>
<dbReference type="Proteomes" id="UP001589738">
    <property type="component" value="Unassembled WGS sequence"/>
</dbReference>
<evidence type="ECO:0000313" key="3">
    <source>
        <dbReference type="Proteomes" id="UP001589738"/>
    </source>
</evidence>
<evidence type="ECO:0000259" key="1">
    <source>
        <dbReference type="Pfam" id="PF12680"/>
    </source>
</evidence>